<sequence length="37" mass="4517">DKYNFVISCSFLHKNKKYRAAQTSYVVCVWYFFIIFS</sequence>
<dbReference type="AlphaFoldDB" id="A0A382XVH3"/>
<keyword evidence="1" id="KW-0472">Membrane</keyword>
<evidence type="ECO:0000313" key="2">
    <source>
        <dbReference type="EMBL" id="SVD75112.1"/>
    </source>
</evidence>
<accession>A0A382XVH3</accession>
<dbReference type="EMBL" id="UINC01170861">
    <property type="protein sequence ID" value="SVD75112.1"/>
    <property type="molecule type" value="Genomic_DNA"/>
</dbReference>
<feature type="non-terminal residue" evidence="2">
    <location>
        <position position="1"/>
    </location>
</feature>
<organism evidence="2">
    <name type="scientific">marine metagenome</name>
    <dbReference type="NCBI Taxonomy" id="408172"/>
    <lineage>
        <taxon>unclassified sequences</taxon>
        <taxon>metagenomes</taxon>
        <taxon>ecological metagenomes</taxon>
    </lineage>
</organism>
<feature type="transmembrane region" description="Helical" evidence="1">
    <location>
        <begin position="20"/>
        <end position="36"/>
    </location>
</feature>
<gene>
    <name evidence="2" type="ORF">METZ01_LOCUS427966</name>
</gene>
<protein>
    <submittedName>
        <fullName evidence="2">Uncharacterized protein</fullName>
    </submittedName>
</protein>
<name>A0A382XVH3_9ZZZZ</name>
<keyword evidence="1" id="KW-1133">Transmembrane helix</keyword>
<evidence type="ECO:0000256" key="1">
    <source>
        <dbReference type="SAM" id="Phobius"/>
    </source>
</evidence>
<reference evidence="2" key="1">
    <citation type="submission" date="2018-05" db="EMBL/GenBank/DDBJ databases">
        <authorList>
            <person name="Lanie J.A."/>
            <person name="Ng W.-L."/>
            <person name="Kazmierczak K.M."/>
            <person name="Andrzejewski T.M."/>
            <person name="Davidsen T.M."/>
            <person name="Wayne K.J."/>
            <person name="Tettelin H."/>
            <person name="Glass J.I."/>
            <person name="Rusch D."/>
            <person name="Podicherti R."/>
            <person name="Tsui H.-C.T."/>
            <person name="Winkler M.E."/>
        </authorList>
    </citation>
    <scope>NUCLEOTIDE SEQUENCE</scope>
</reference>
<keyword evidence="1" id="KW-0812">Transmembrane</keyword>
<proteinExistence type="predicted"/>